<dbReference type="AlphaFoldDB" id="A0A1M5DNP6"/>
<protein>
    <submittedName>
        <fullName evidence="2">Uncharacterized protein</fullName>
    </submittedName>
</protein>
<evidence type="ECO:0000313" key="3">
    <source>
        <dbReference type="Proteomes" id="UP000184108"/>
    </source>
</evidence>
<gene>
    <name evidence="2" type="ORF">SAMN02787073_2660</name>
</gene>
<dbReference type="EMBL" id="FQVE01000003">
    <property type="protein sequence ID" value="SHF68402.1"/>
    <property type="molecule type" value="Genomic_DNA"/>
</dbReference>
<evidence type="ECO:0000313" key="2">
    <source>
        <dbReference type="EMBL" id="SHF68402.1"/>
    </source>
</evidence>
<accession>A0A1M5DNP6</accession>
<feature type="signal peptide" evidence="1">
    <location>
        <begin position="1"/>
        <end position="21"/>
    </location>
</feature>
<evidence type="ECO:0000256" key="1">
    <source>
        <dbReference type="SAM" id="SignalP"/>
    </source>
</evidence>
<keyword evidence="1" id="KW-0732">Signal</keyword>
<feature type="chain" id="PRO_5012522208" evidence="1">
    <location>
        <begin position="22"/>
        <end position="63"/>
    </location>
</feature>
<organism evidence="2 3">
    <name type="scientific">Chryseobacterium vrystaatense</name>
    <dbReference type="NCBI Taxonomy" id="307480"/>
    <lineage>
        <taxon>Bacteria</taxon>
        <taxon>Pseudomonadati</taxon>
        <taxon>Bacteroidota</taxon>
        <taxon>Flavobacteriia</taxon>
        <taxon>Flavobacteriales</taxon>
        <taxon>Weeksellaceae</taxon>
        <taxon>Chryseobacterium group</taxon>
        <taxon>Chryseobacterium</taxon>
    </lineage>
</organism>
<name>A0A1M5DNP6_9FLAO</name>
<proteinExistence type="predicted"/>
<reference evidence="3" key="1">
    <citation type="submission" date="2016-11" db="EMBL/GenBank/DDBJ databases">
        <authorList>
            <person name="Varghese N."/>
            <person name="Submissions S."/>
        </authorList>
    </citation>
    <scope>NUCLEOTIDE SEQUENCE [LARGE SCALE GENOMIC DNA]</scope>
    <source>
        <strain evidence="3">YR203</strain>
    </source>
</reference>
<dbReference type="Proteomes" id="UP000184108">
    <property type="component" value="Unassembled WGS sequence"/>
</dbReference>
<sequence>MRKSKLLASAVTALFFVSLHAQVGINNQAPKATLEITAKNPTGISNAVEGLLILEWTVKGLIV</sequence>
<dbReference type="RefSeq" id="WP_073174052.1">
    <property type="nucleotide sequence ID" value="NZ_FQVE01000003.1"/>
</dbReference>